<dbReference type="InterPro" id="IPR003594">
    <property type="entry name" value="HATPase_dom"/>
</dbReference>
<dbReference type="GO" id="GO:0046983">
    <property type="term" value="F:protein dimerization activity"/>
    <property type="evidence" value="ECO:0007669"/>
    <property type="project" value="InterPro"/>
</dbReference>
<feature type="domain" description="GAF" evidence="7">
    <location>
        <begin position="25"/>
        <end position="176"/>
    </location>
</feature>
<accession>A0AAJ3R954</accession>
<dbReference type="CDD" id="cd16917">
    <property type="entry name" value="HATPase_UhpB-NarQ-NarX-like"/>
    <property type="match status" value="1"/>
</dbReference>
<dbReference type="SUPFAM" id="SSF55874">
    <property type="entry name" value="ATPase domain of HSP90 chaperone/DNA topoisomerase II/histidine kinase"/>
    <property type="match status" value="1"/>
</dbReference>
<evidence type="ECO:0000256" key="5">
    <source>
        <dbReference type="ARBA" id="ARBA00023012"/>
    </source>
</evidence>
<sequence>MFQENRISELAILKEIAETLNTSNDTYHVLQAVLEKLLHVTGLTTGWIFLADENGRYTKLIDYHLPAALTFQDKKPMCEGECWCLRRFVEGKLERAVNIIECKRINNAVENNWGDTEGILHHATVPLKAGGEEFGVLNVASPGKTHFSEEELMLLQSVALQIGTALKRTKLYENEKKRAHYYVKLERFIQELRKIHKLNTLPEEVVKQVGDVFLWEQVAFFIQEEKKISMRACYKKYVSERDMELESIAKEAIEKNQPVLLKRQSNASSIVALIQIRNQVFGVLCVSSKHGEFDENTVDIVQALTNHISLMIENLRLNEQRRELARMEERNRLARDLHDSVSQKLFSLTFMTKGAEAVLKGQNETVDQSLHEMRELAQGALKEMRALIWQLRPAGLEKGLLLALKQYGENLGLNIREQVKGVRELPRVVEETLWRIGQEALNNVSKHARVTEATIYLKVTEKEVSLEVVDYGLGFIEKDIKEKKSLGMTTMRERAELIGGWITIVSEKKRTSIKVIVPL</sequence>
<dbReference type="InterPro" id="IPR011712">
    <property type="entry name" value="Sig_transdc_His_kin_sub3_dim/P"/>
</dbReference>
<comment type="catalytic activity">
    <reaction evidence="1">
        <text>ATP + protein L-histidine = ADP + protein N-phospho-L-histidine.</text>
        <dbReference type="EC" id="2.7.13.3"/>
    </reaction>
</comment>
<dbReference type="Pfam" id="PF02518">
    <property type="entry name" value="HATPase_c"/>
    <property type="match status" value="1"/>
</dbReference>
<dbReference type="SUPFAM" id="SSF55781">
    <property type="entry name" value="GAF domain-like"/>
    <property type="match status" value="2"/>
</dbReference>
<dbReference type="InterPro" id="IPR050482">
    <property type="entry name" value="Sensor_HK_TwoCompSys"/>
</dbReference>
<dbReference type="InterPro" id="IPR036890">
    <property type="entry name" value="HATPase_C_sf"/>
</dbReference>
<keyword evidence="5" id="KW-0902">Two-component regulatory system</keyword>
<feature type="coiled-coil region" evidence="6">
    <location>
        <begin position="310"/>
        <end position="337"/>
    </location>
</feature>
<dbReference type="SMART" id="SM00065">
    <property type="entry name" value="GAF"/>
    <property type="match status" value="2"/>
</dbReference>
<evidence type="ECO:0000259" key="7">
    <source>
        <dbReference type="SMART" id="SM00065"/>
    </source>
</evidence>
<dbReference type="Gene3D" id="3.30.565.10">
    <property type="entry name" value="Histidine kinase-like ATPase, C-terminal domain"/>
    <property type="match status" value="1"/>
</dbReference>
<evidence type="ECO:0000256" key="1">
    <source>
        <dbReference type="ARBA" id="ARBA00000085"/>
    </source>
</evidence>
<evidence type="ECO:0000256" key="4">
    <source>
        <dbReference type="ARBA" id="ARBA00022777"/>
    </source>
</evidence>
<dbReference type="AlphaFoldDB" id="A0AAJ3R954"/>
<dbReference type="GO" id="GO:0000155">
    <property type="term" value="F:phosphorelay sensor kinase activity"/>
    <property type="evidence" value="ECO:0007669"/>
    <property type="project" value="InterPro"/>
</dbReference>
<keyword evidence="3" id="KW-0808">Transferase</keyword>
<evidence type="ECO:0000256" key="2">
    <source>
        <dbReference type="ARBA" id="ARBA00012438"/>
    </source>
</evidence>
<protein>
    <recommendedName>
        <fullName evidence="2">histidine kinase</fullName>
        <ecNumber evidence="2">2.7.13.3</ecNumber>
    </recommendedName>
</protein>
<dbReference type="InterPro" id="IPR003018">
    <property type="entry name" value="GAF"/>
</dbReference>
<dbReference type="GO" id="GO:0016020">
    <property type="term" value="C:membrane"/>
    <property type="evidence" value="ECO:0007669"/>
    <property type="project" value="InterPro"/>
</dbReference>
<dbReference type="Pfam" id="PF01590">
    <property type="entry name" value="GAF"/>
    <property type="match status" value="1"/>
</dbReference>
<feature type="domain" description="GAF" evidence="7">
    <location>
        <begin position="197"/>
        <end position="322"/>
    </location>
</feature>
<dbReference type="Pfam" id="PF13492">
    <property type="entry name" value="GAF_3"/>
    <property type="match status" value="1"/>
</dbReference>
<dbReference type="InterPro" id="IPR029016">
    <property type="entry name" value="GAF-like_dom_sf"/>
</dbReference>
<dbReference type="GeneID" id="34217415"/>
<dbReference type="Proteomes" id="UP001248134">
    <property type="component" value="Unassembled WGS sequence"/>
</dbReference>
<keyword evidence="4 8" id="KW-0418">Kinase</keyword>
<dbReference type="PANTHER" id="PTHR24421:SF40">
    <property type="entry name" value="SENSOR HISTIDINE KINASE YHCY"/>
    <property type="match status" value="1"/>
</dbReference>
<dbReference type="RefSeq" id="WP_003209275.1">
    <property type="nucleotide sequence ID" value="NZ_CM000744.1"/>
</dbReference>
<organism evidence="8 9">
    <name type="scientific">Bacillus pseudomycoides</name>
    <dbReference type="NCBI Taxonomy" id="64104"/>
    <lineage>
        <taxon>Bacteria</taxon>
        <taxon>Bacillati</taxon>
        <taxon>Bacillota</taxon>
        <taxon>Bacilli</taxon>
        <taxon>Bacillales</taxon>
        <taxon>Bacillaceae</taxon>
        <taxon>Bacillus</taxon>
        <taxon>Bacillus cereus group</taxon>
    </lineage>
</organism>
<keyword evidence="6" id="KW-0175">Coiled coil</keyword>
<evidence type="ECO:0000313" key="9">
    <source>
        <dbReference type="Proteomes" id="UP001248134"/>
    </source>
</evidence>
<dbReference type="Gene3D" id="3.30.450.40">
    <property type="match status" value="2"/>
</dbReference>
<dbReference type="EC" id="2.7.13.3" evidence="2"/>
<dbReference type="Gene3D" id="1.20.5.1930">
    <property type="match status" value="1"/>
</dbReference>
<comment type="caution">
    <text evidence="8">The sequence shown here is derived from an EMBL/GenBank/DDBJ whole genome shotgun (WGS) entry which is preliminary data.</text>
</comment>
<dbReference type="EMBL" id="VLYX01000022">
    <property type="protein sequence ID" value="MDR4327878.1"/>
    <property type="molecule type" value="Genomic_DNA"/>
</dbReference>
<evidence type="ECO:0000256" key="6">
    <source>
        <dbReference type="SAM" id="Coils"/>
    </source>
</evidence>
<proteinExistence type="predicted"/>
<evidence type="ECO:0000313" key="8">
    <source>
        <dbReference type="EMBL" id="MDR4327878.1"/>
    </source>
</evidence>
<dbReference type="Pfam" id="PF07730">
    <property type="entry name" value="HisKA_3"/>
    <property type="match status" value="1"/>
</dbReference>
<gene>
    <name evidence="8" type="ORF">FOS08_18750</name>
</gene>
<name>A0AAJ3R954_9BACI</name>
<evidence type="ECO:0000256" key="3">
    <source>
        <dbReference type="ARBA" id="ARBA00022679"/>
    </source>
</evidence>
<dbReference type="PANTHER" id="PTHR24421">
    <property type="entry name" value="NITRATE/NITRITE SENSOR PROTEIN NARX-RELATED"/>
    <property type="match status" value="1"/>
</dbReference>
<reference evidence="8" key="1">
    <citation type="submission" date="2019-07" db="EMBL/GenBank/DDBJ databases">
        <title>Phylogenomic Reclassification of ATCC Bacillus Strains and Various Taxa within the Genus Bacillus.</title>
        <authorList>
            <person name="Riojas M.A."/>
            <person name="Frank A.M."/>
            <person name="Fenn S.L."/>
            <person name="King S.P."/>
            <person name="Brower S.M."/>
            <person name="Hazbon M.H."/>
        </authorList>
    </citation>
    <scope>NUCLEOTIDE SEQUENCE</scope>
    <source>
        <strain evidence="8">NR-12239</strain>
    </source>
</reference>